<evidence type="ECO:0000313" key="17">
    <source>
        <dbReference type="RefSeq" id="XP_006558130.1"/>
    </source>
</evidence>
<evidence type="ECO:0000313" key="21">
    <source>
        <dbReference type="RefSeq" id="XP_026297744.1"/>
    </source>
</evidence>
<keyword evidence="3" id="KW-1003">Cell membrane</keyword>
<dbReference type="InterPro" id="IPR017452">
    <property type="entry name" value="GPCR_Rhodpsn_7TM"/>
</dbReference>
<dbReference type="Pfam" id="PF00001">
    <property type="entry name" value="7tm_1"/>
    <property type="match status" value="1"/>
</dbReference>
<dbReference type="PROSITE" id="PS00237">
    <property type="entry name" value="G_PROTEIN_RECEP_F1_1"/>
    <property type="match status" value="1"/>
</dbReference>
<organism evidence="15">
    <name type="scientific">Apis mellifera</name>
    <name type="common">Honeybee</name>
    <dbReference type="NCBI Taxonomy" id="7460"/>
    <lineage>
        <taxon>Eukaryota</taxon>
        <taxon>Metazoa</taxon>
        <taxon>Ecdysozoa</taxon>
        <taxon>Arthropoda</taxon>
        <taxon>Hexapoda</taxon>
        <taxon>Insecta</taxon>
        <taxon>Pterygota</taxon>
        <taxon>Neoptera</taxon>
        <taxon>Endopterygota</taxon>
        <taxon>Hymenoptera</taxon>
        <taxon>Apocrita</taxon>
        <taxon>Aculeata</taxon>
        <taxon>Apoidea</taxon>
        <taxon>Anthophila</taxon>
        <taxon>Apidae</taxon>
        <taxon>Apis</taxon>
    </lineage>
</organism>
<dbReference type="EnsemblMetazoa" id="XM_026441959">
    <property type="protein sequence ID" value="XP_026297744"/>
    <property type="gene ID" value="LOC412896"/>
</dbReference>
<dbReference type="Gene3D" id="1.20.1070.10">
    <property type="entry name" value="Rhodopsin 7-helix transmembrane proteins"/>
    <property type="match status" value="1"/>
</dbReference>
<keyword evidence="5 13" id="KW-1133">Transmembrane helix</keyword>
<feature type="transmembrane region" description="Helical" evidence="13">
    <location>
        <begin position="314"/>
        <end position="336"/>
    </location>
</feature>
<dbReference type="AlphaFoldDB" id="A0A7M7GMY8"/>
<evidence type="ECO:0000256" key="3">
    <source>
        <dbReference type="ARBA" id="ARBA00022475"/>
    </source>
</evidence>
<keyword evidence="7 13" id="KW-0472">Membrane</keyword>
<evidence type="ECO:0000313" key="16">
    <source>
        <dbReference type="Proteomes" id="UP000005203"/>
    </source>
</evidence>
<evidence type="ECO:0000256" key="2">
    <source>
        <dbReference type="ARBA" id="ARBA00010663"/>
    </source>
</evidence>
<dbReference type="GO" id="GO:0005886">
    <property type="term" value="C:plasma membrane"/>
    <property type="evidence" value="ECO:0007669"/>
    <property type="project" value="UniProtKB-SubCell"/>
</dbReference>
<dbReference type="EnsemblMetazoa" id="XM_016913140">
    <property type="protein sequence ID" value="XP_016768629"/>
    <property type="gene ID" value="LOC412896"/>
</dbReference>
<feature type="transmembrane region" description="Helical" evidence="13">
    <location>
        <begin position="166"/>
        <end position="191"/>
    </location>
</feature>
<dbReference type="EnsemblMetazoa" id="XM_006558068">
    <property type="protein sequence ID" value="XP_006558131"/>
    <property type="gene ID" value="LOC412896"/>
</dbReference>
<reference evidence="17 18" key="2">
    <citation type="submission" date="2025-04" db="UniProtKB">
        <authorList>
            <consortium name="RefSeq"/>
        </authorList>
    </citation>
    <scope>IDENTIFICATION</scope>
    <source>
        <strain evidence="17 18">DH4</strain>
        <tissue evidence="17 18">Whole body</tissue>
    </source>
</reference>
<dbReference type="RefSeq" id="XP_006558132.1">
    <property type="nucleotide sequence ID" value="XM_006558069.3"/>
</dbReference>
<evidence type="ECO:0000256" key="13">
    <source>
        <dbReference type="SAM" id="Phobius"/>
    </source>
</evidence>
<dbReference type="GeneID" id="412896"/>
<dbReference type="RefSeq" id="XP_016768629.1">
    <property type="nucleotide sequence ID" value="XM_016913140.2"/>
</dbReference>
<dbReference type="PROSITE" id="PS50262">
    <property type="entry name" value="G_PROTEIN_RECEP_F1_2"/>
    <property type="match status" value="1"/>
</dbReference>
<dbReference type="RefSeq" id="XP_026297744.1">
    <property type="nucleotide sequence ID" value="XM_026441959.1"/>
</dbReference>
<dbReference type="PANTHER" id="PTHR24248">
    <property type="entry name" value="ADRENERGIC RECEPTOR-RELATED G-PROTEIN COUPLED RECEPTOR"/>
    <property type="match status" value="1"/>
</dbReference>
<dbReference type="GO" id="GO:0004989">
    <property type="term" value="F:octopamine receptor activity"/>
    <property type="evidence" value="ECO:0007669"/>
    <property type="project" value="TreeGrafter"/>
</dbReference>
<dbReference type="SMART" id="SM01381">
    <property type="entry name" value="7TM_GPCR_Srsx"/>
    <property type="match status" value="1"/>
</dbReference>
<comment type="similarity">
    <text evidence="2 12">Belongs to the G-protein coupled receptor 1 family.</text>
</comment>
<evidence type="ECO:0000313" key="18">
    <source>
        <dbReference type="RefSeq" id="XP_006558131.1"/>
    </source>
</evidence>
<evidence type="ECO:0000256" key="9">
    <source>
        <dbReference type="ARBA" id="ARBA00023180"/>
    </source>
</evidence>
<accession>A0A7M7GMY8</accession>
<dbReference type="EnsemblMetazoa" id="XM_006558069">
    <property type="protein sequence ID" value="XP_006558132"/>
    <property type="gene ID" value="LOC412896"/>
</dbReference>
<evidence type="ECO:0000256" key="10">
    <source>
        <dbReference type="ARBA" id="ARBA00023224"/>
    </source>
</evidence>
<feature type="transmembrane region" description="Helical" evidence="13">
    <location>
        <begin position="87"/>
        <end position="106"/>
    </location>
</feature>
<dbReference type="CDD" id="cd15066">
    <property type="entry name" value="7tmA_DmOct-betaAR-like"/>
    <property type="match status" value="1"/>
</dbReference>
<dbReference type="SUPFAM" id="SSF81321">
    <property type="entry name" value="Family A G protein-coupled receptor-like"/>
    <property type="match status" value="1"/>
</dbReference>
<keyword evidence="16" id="KW-1185">Reference proteome</keyword>
<dbReference type="OrthoDB" id="5957871at2759"/>
<gene>
    <name evidence="17 18 19 20 21 22 23" type="primary">LOC412896</name>
</gene>
<feature type="transmembrane region" description="Helical" evidence="13">
    <location>
        <begin position="214"/>
        <end position="239"/>
    </location>
</feature>
<evidence type="ECO:0000256" key="12">
    <source>
        <dbReference type="RuleBase" id="RU000688"/>
    </source>
</evidence>
<evidence type="ECO:0000313" key="23">
    <source>
        <dbReference type="RefSeq" id="XP_396348.4"/>
    </source>
</evidence>
<feature type="transmembrane region" description="Helical" evidence="13">
    <location>
        <begin position="126"/>
        <end position="146"/>
    </location>
</feature>
<proteinExistence type="inferred from homology"/>
<dbReference type="GO" id="GO:0071880">
    <property type="term" value="P:adenylate cyclase-activating adrenergic receptor signaling pathway"/>
    <property type="evidence" value="ECO:0007669"/>
    <property type="project" value="TreeGrafter"/>
</dbReference>
<reference evidence="15" key="1">
    <citation type="submission" date="2021-01" db="UniProtKB">
        <authorList>
            <consortium name="EnsemblMetazoa"/>
        </authorList>
    </citation>
    <scope>IDENTIFICATION</scope>
    <source>
        <strain evidence="15">DH4</strain>
    </source>
</reference>
<evidence type="ECO:0000313" key="15">
    <source>
        <dbReference type="EnsemblMetazoa" id="XP_006558130"/>
    </source>
</evidence>
<evidence type="ECO:0000259" key="14">
    <source>
        <dbReference type="PROSITE" id="PS50262"/>
    </source>
</evidence>
<accession>A0A8B8H3Y4</accession>
<keyword evidence="6 12" id="KW-0297">G-protein coupled receptor</keyword>
<accession>A0A7M7MLG0</accession>
<dbReference type="RefSeq" id="XP_396348.4">
    <property type="nucleotide sequence ID" value="XM_396348.7"/>
</dbReference>
<dbReference type="GO" id="GO:0043410">
    <property type="term" value="P:positive regulation of MAPK cascade"/>
    <property type="evidence" value="ECO:0007669"/>
    <property type="project" value="TreeGrafter"/>
</dbReference>
<keyword evidence="8 12" id="KW-0675">Receptor</keyword>
<evidence type="ECO:0000313" key="20">
    <source>
        <dbReference type="RefSeq" id="XP_016768629.1"/>
    </source>
</evidence>
<sequence length="438" mass="49987">MTTIVTSSESSEVVSSVDVTTLLNGISTEDGQLGTNASYSSEEKLSVPVTIVKGCVLGSIIVTAVFGNLLVMVSVMRHRKLRIITNYFVVSLALADMLVAMFAMTFNASVQLTGKWLFGYFMCDVWNSLDVYFSTSSILHLMCISVDRYWAIVKPLKYPIIMTRRLAAYMLLACWILPAFISFVPIFMGWYTTAENSMRRQNHPEICEFKVNKIYVIFSSSVSFWIPCTIMTLTYFAVFKEANRQEKQMHSRMGNVMLLSHRPSKDLNNLNGELNSAGSSKTLTLNEISTNHLHTPTKDKNIMKMKREHKAARTLGIIMGTFILCWLPFFLWYVITTLCGESCPCPDVVIALLFWIGYTNSALNPLIYAYFNRDFREAFKNTLQCAFCSLCRREPSDLEALDFRRPSLRYDDRTKSIYSETYIKHIDRRRSSEYGSSL</sequence>
<keyword evidence="4 12" id="KW-0812">Transmembrane</keyword>
<evidence type="ECO:0000313" key="22">
    <source>
        <dbReference type="RefSeq" id="XP_026297745.1"/>
    </source>
</evidence>
<dbReference type="EnsemblMetazoa" id="XM_026441960">
    <property type="protein sequence ID" value="XP_026297745"/>
    <property type="gene ID" value="LOC412896"/>
</dbReference>
<name>A0A7M7GMY8_APIME</name>
<evidence type="ECO:0000256" key="5">
    <source>
        <dbReference type="ARBA" id="ARBA00022989"/>
    </source>
</evidence>
<evidence type="ECO:0000256" key="6">
    <source>
        <dbReference type="ARBA" id="ARBA00023040"/>
    </source>
</evidence>
<evidence type="ECO:0000256" key="11">
    <source>
        <dbReference type="ARBA" id="ARBA00074411"/>
    </source>
</evidence>
<evidence type="ECO:0000256" key="8">
    <source>
        <dbReference type="ARBA" id="ARBA00023170"/>
    </source>
</evidence>
<feature type="domain" description="G-protein coupled receptors family 1 profile" evidence="14">
    <location>
        <begin position="67"/>
        <end position="368"/>
    </location>
</feature>
<accession>A0A8B9B647</accession>
<dbReference type="RefSeq" id="XP_026297745.1">
    <property type="nucleotide sequence ID" value="XM_026441960.1"/>
</dbReference>
<dbReference type="RefSeq" id="XP_006558130.1">
    <property type="nucleotide sequence ID" value="XM_006558067.3"/>
</dbReference>
<keyword evidence="10 12" id="KW-0807">Transducer</keyword>
<evidence type="ECO:0000313" key="19">
    <source>
        <dbReference type="RefSeq" id="XP_006558132.1"/>
    </source>
</evidence>
<dbReference type="EnsemblMetazoa" id="XM_006558067">
    <property type="protein sequence ID" value="XP_006558130"/>
    <property type="gene ID" value="LOC412896"/>
</dbReference>
<dbReference type="EnsemblMetazoa" id="XM_396348">
    <property type="protein sequence ID" value="XP_396348"/>
    <property type="gene ID" value="LOC412896"/>
</dbReference>
<dbReference type="PRINTS" id="PR00237">
    <property type="entry name" value="GPCRRHODOPSN"/>
</dbReference>
<feature type="transmembrane region" description="Helical" evidence="13">
    <location>
        <begin position="348"/>
        <end position="371"/>
    </location>
</feature>
<comment type="subcellular location">
    <subcellularLocation>
        <location evidence="1">Cell membrane</location>
        <topology evidence="1">Multi-pass membrane protein</topology>
    </subcellularLocation>
</comment>
<keyword evidence="9" id="KW-0325">Glycoprotein</keyword>
<dbReference type="RefSeq" id="XP_006558131.1">
    <property type="nucleotide sequence ID" value="XM_006558068.3"/>
</dbReference>
<feature type="transmembrane region" description="Helical" evidence="13">
    <location>
        <begin position="51"/>
        <end position="75"/>
    </location>
</feature>
<dbReference type="InterPro" id="IPR000276">
    <property type="entry name" value="GPCR_Rhodpsn"/>
</dbReference>
<evidence type="ECO:0000256" key="1">
    <source>
        <dbReference type="ARBA" id="ARBA00004651"/>
    </source>
</evidence>
<evidence type="ECO:0000256" key="4">
    <source>
        <dbReference type="ARBA" id="ARBA00022692"/>
    </source>
</evidence>
<evidence type="ECO:0000256" key="7">
    <source>
        <dbReference type="ARBA" id="ARBA00023136"/>
    </source>
</evidence>
<dbReference type="Proteomes" id="UP000005203">
    <property type="component" value="Linkage group LG7"/>
</dbReference>
<protein>
    <recommendedName>
        <fullName evidence="11">Octopamine receptor beta-2R</fullName>
    </recommendedName>
</protein>
<dbReference type="PANTHER" id="PTHR24248:SF187">
    <property type="entry name" value="OCTOPAMINE RECEPTOR BETA-2R"/>
    <property type="match status" value="1"/>
</dbReference>
<dbReference type="FunFam" id="1.20.1070.10:FF:000271">
    <property type="entry name" value="Octopamine receptor beta-2R"/>
    <property type="match status" value="1"/>
</dbReference>
<dbReference type="SMR" id="A0A7M7GMY8"/>